<protein>
    <recommendedName>
        <fullName evidence="3">Ankyrin repeat protein</fullName>
    </recommendedName>
</protein>
<gene>
    <name evidence="1" type="ORF">PCYB_003130</name>
</gene>
<dbReference type="PhylomeDB" id="K6UZY8"/>
<reference evidence="1 2" key="1">
    <citation type="journal article" date="2012" name="Nat. Genet.">
        <title>Plasmodium cynomolgi genome sequences provide insight into Plasmodium vivax and the monkey malaria clade.</title>
        <authorList>
            <person name="Tachibana S."/>
            <person name="Sullivan S.A."/>
            <person name="Kawai S."/>
            <person name="Nakamura S."/>
            <person name="Kim H.R."/>
            <person name="Goto N."/>
            <person name="Arisue N."/>
            <person name="Palacpac N.M.Q."/>
            <person name="Honma H."/>
            <person name="Yagi M."/>
            <person name="Tougan T."/>
            <person name="Katakai Y."/>
            <person name="Kaneko O."/>
            <person name="Mita T."/>
            <person name="Kita K."/>
            <person name="Yasutomi Y."/>
            <person name="Sutton P.L."/>
            <person name="Shakhbatyan R."/>
            <person name="Horii T."/>
            <person name="Yasunaga T."/>
            <person name="Barnwell J.W."/>
            <person name="Escalante A.A."/>
            <person name="Carlton J.M."/>
            <person name="Tanabe K."/>
        </authorList>
    </citation>
    <scope>NUCLEOTIDE SEQUENCE [LARGE SCALE GENOMIC DNA]</scope>
    <source>
        <strain evidence="1 2">B</strain>
    </source>
</reference>
<dbReference type="EMBL" id="DF157336">
    <property type="protein sequence ID" value="GAB69564.1"/>
    <property type="molecule type" value="Genomic_DNA"/>
</dbReference>
<evidence type="ECO:0000313" key="1">
    <source>
        <dbReference type="EMBL" id="GAB69564.1"/>
    </source>
</evidence>
<dbReference type="KEGG" id="pcy:PCYB_003130"/>
<evidence type="ECO:0008006" key="3">
    <source>
        <dbReference type="Google" id="ProtNLM"/>
    </source>
</evidence>
<proteinExistence type="predicted"/>
<dbReference type="VEuPathDB" id="PlasmoDB:PCYB_003130"/>
<evidence type="ECO:0000313" key="2">
    <source>
        <dbReference type="Proteomes" id="UP000006319"/>
    </source>
</evidence>
<dbReference type="GeneID" id="14696106"/>
<dbReference type="Proteomes" id="UP000006319">
    <property type="component" value="Unassembled WGS sequence"/>
</dbReference>
<keyword evidence="2" id="KW-1185">Reference proteome</keyword>
<accession>K6UZY8</accession>
<dbReference type="AlphaFoldDB" id="K6UZY8"/>
<dbReference type="OrthoDB" id="46564at2759"/>
<organism evidence="1 2">
    <name type="scientific">Plasmodium cynomolgi (strain B)</name>
    <dbReference type="NCBI Taxonomy" id="1120755"/>
    <lineage>
        <taxon>Eukaryota</taxon>
        <taxon>Sar</taxon>
        <taxon>Alveolata</taxon>
        <taxon>Apicomplexa</taxon>
        <taxon>Aconoidasida</taxon>
        <taxon>Haemosporida</taxon>
        <taxon>Plasmodiidae</taxon>
        <taxon>Plasmodium</taxon>
        <taxon>Plasmodium (Plasmodium)</taxon>
    </lineage>
</organism>
<sequence>MIPFLLYECIIGHNQLNASGNSPLMWAIQNKHCEAVKEVLLFDYLLYSEEYTTNGYQLCAHVKNKINSMNFFGSIFSDDHDSSLGIGDSRKGIGGATLNSQGETWGKQIHLYKEANKIDLLKKNEFDKSILSEAFNTQD</sequence>
<name>K6UZY8_PLACD</name>
<dbReference type="RefSeq" id="XP_004227782.1">
    <property type="nucleotide sequence ID" value="XM_004227734.1"/>
</dbReference>